<evidence type="ECO:0000313" key="2">
    <source>
        <dbReference type="EMBL" id="ABD25212.1"/>
    </source>
</evidence>
<organism evidence="2 3">
    <name type="scientific">Novosphingobium aromaticivorans (strain ATCC 700278 / DSM 12444 / CCUG 56034 / CIP 105152 / NBRC 16084 / F199)</name>
    <dbReference type="NCBI Taxonomy" id="279238"/>
    <lineage>
        <taxon>Bacteria</taxon>
        <taxon>Pseudomonadati</taxon>
        <taxon>Pseudomonadota</taxon>
        <taxon>Alphaproteobacteria</taxon>
        <taxon>Sphingomonadales</taxon>
        <taxon>Sphingomonadaceae</taxon>
        <taxon>Novosphingobium</taxon>
    </lineage>
</organism>
<keyword evidence="1" id="KW-0732">Signal</keyword>
<proteinExistence type="predicted"/>
<feature type="signal peptide" evidence="1">
    <location>
        <begin position="1"/>
        <end position="20"/>
    </location>
</feature>
<accession>Q2GAB1</accession>
<dbReference type="RefSeq" id="WP_011444426.1">
    <property type="nucleotide sequence ID" value="NC_007794.1"/>
</dbReference>
<dbReference type="STRING" id="279238.Saro_0766"/>
<dbReference type="Proteomes" id="UP000009134">
    <property type="component" value="Chromosome"/>
</dbReference>
<evidence type="ECO:0000256" key="1">
    <source>
        <dbReference type="SAM" id="SignalP"/>
    </source>
</evidence>
<dbReference type="eggNOG" id="ENOG5032P9Z">
    <property type="taxonomic scope" value="Bacteria"/>
</dbReference>
<keyword evidence="3" id="KW-1185">Reference proteome</keyword>
<feature type="chain" id="PRO_5004208488" description="Spore coat protein U domain-containing protein" evidence="1">
    <location>
        <begin position="21"/>
        <end position="190"/>
    </location>
</feature>
<reference evidence="3" key="1">
    <citation type="submission" date="2006-01" db="EMBL/GenBank/DDBJ databases">
        <title>Complete sequence of Novosphingobium aromaticivorans DSM 12444.</title>
        <authorList>
            <consortium name="US DOE Joint Genome Institute"/>
            <person name="Copeland A."/>
            <person name="Lucas S."/>
            <person name="Lapidus A."/>
            <person name="Barry K."/>
            <person name="Detter J.C."/>
            <person name="Glavina T."/>
            <person name="Hammon N."/>
            <person name="Israni S."/>
            <person name="Pitluck S."/>
            <person name="Chain P."/>
            <person name="Malfatti S."/>
            <person name="Shin M."/>
            <person name="Vergez L."/>
            <person name="Schmutz J."/>
            <person name="Larimer F."/>
            <person name="Land M."/>
            <person name="Kyrpides N."/>
            <person name="Ivanova N."/>
            <person name="Fredrickson J."/>
            <person name="Balkwill D."/>
            <person name="Romine M.F."/>
            <person name="Richardson P."/>
        </authorList>
    </citation>
    <scope>NUCLEOTIDE SEQUENCE [LARGE SCALE GENOMIC DNA]</scope>
    <source>
        <strain evidence="3">ATCC 700278 / DSM 12444 / CCUG 56034 / CIP 105152 / NBRC 16084 / F199</strain>
    </source>
</reference>
<evidence type="ECO:0008006" key="4">
    <source>
        <dbReference type="Google" id="ProtNLM"/>
    </source>
</evidence>
<dbReference type="HOGENOM" id="CLU_1426674_0_0_5"/>
<name>Q2GAB1_NOVAD</name>
<protein>
    <recommendedName>
        <fullName evidence="4">Spore coat protein U domain-containing protein</fullName>
    </recommendedName>
</protein>
<dbReference type="PROSITE" id="PS51257">
    <property type="entry name" value="PROKAR_LIPOPROTEIN"/>
    <property type="match status" value="1"/>
</dbReference>
<sequence length="190" mass="19594">MRASLILVLPAAFACSAAFAQEIDTDSQRLEMIGTAPSACVLDAPTAANAINASFTSTGTSSGQVLISQFVDPQNANPVASSIELALPVICNSSHQFTVRSGNGGLLRNGGSIANRQSSTSFADFVTYRLGVDWAGKSVDQSTDEGTILLDALNARAGEIALRIATPSGGGPLTAGRFDDTIIVEFRAAN</sequence>
<dbReference type="AlphaFoldDB" id="Q2GAB1"/>
<gene>
    <name evidence="2" type="ordered locus">Saro_0766</name>
</gene>
<dbReference type="KEGG" id="nar:Saro_0766"/>
<evidence type="ECO:0000313" key="3">
    <source>
        <dbReference type="Proteomes" id="UP000009134"/>
    </source>
</evidence>
<dbReference type="EMBL" id="CP000248">
    <property type="protein sequence ID" value="ABD25212.1"/>
    <property type="molecule type" value="Genomic_DNA"/>
</dbReference>